<dbReference type="PANTHER" id="PTHR46517">
    <property type="entry name" value="FRUCTOSE-2,6-BISPHOSPHATASE TIGAR"/>
    <property type="match status" value="1"/>
</dbReference>
<dbReference type="Gene3D" id="3.40.50.1240">
    <property type="entry name" value="Phosphoglycerate mutase-like"/>
    <property type="match status" value="1"/>
</dbReference>
<reference evidence="3 4" key="1">
    <citation type="submission" date="2023-10" db="EMBL/GenBank/DDBJ databases">
        <title>179-bfca-hs.</title>
        <authorList>
            <person name="Miliotis G."/>
            <person name="Sengupta P."/>
            <person name="Hameed A."/>
            <person name="Chuvochina M."/>
            <person name="Mcdonagh F."/>
            <person name="Simpson A.C."/>
            <person name="Singh N.K."/>
            <person name="Rekha P.D."/>
            <person name="Raman K."/>
            <person name="Hugenholtz P."/>
            <person name="Venkateswaran K."/>
        </authorList>
    </citation>
    <scope>NUCLEOTIDE SEQUENCE [LARGE SCALE GENOMIC DNA]</scope>
    <source>
        <strain evidence="3 4">179-BFC-A-HS</strain>
    </source>
</reference>
<protein>
    <submittedName>
        <fullName evidence="3">Histidine phosphatase family protein</fullName>
        <ecNumber evidence="3">3.1.3.-</ecNumber>
    </submittedName>
</protein>
<proteinExistence type="predicted"/>
<dbReference type="InterPro" id="IPR001345">
    <property type="entry name" value="PG/BPGM_mutase_AS"/>
</dbReference>
<comment type="caution">
    <text evidence="3">The sequence shown here is derived from an EMBL/GenBank/DDBJ whole genome shotgun (WGS) entry which is preliminary data.</text>
</comment>
<accession>A0ABU5CK93</accession>
<keyword evidence="4" id="KW-1185">Reference proteome</keyword>
<dbReference type="Pfam" id="PF00300">
    <property type="entry name" value="His_Phos_1"/>
    <property type="match status" value="1"/>
</dbReference>
<sequence length="269" mass="29700">MKKMLIACISVLFLFGLGACSQQKETNANQNSSVEPSSAKEQNTDNTVTLYLTRHGETLLNKTDRVQGWADAPLTKEGKVVAEYLGKGLKDIPFKAAYSGDSGRHISTAKTVLKNSGQADVKLVQDNRLREWYFGKFEGDLNENMWDEISKANGVPFEKLMRTVSLEKIANTIAKLDETGEAENWKQITTRTREALDDISKKAAENGGGNVLVVSSGLSINALLESIDPKFTGEQLENASITKLTCEDGKYKIDSYNDMSYVEKGKELK</sequence>
<dbReference type="RefSeq" id="WP_306066693.1">
    <property type="nucleotide sequence ID" value="NZ_JAROCA020000002.1"/>
</dbReference>
<dbReference type="SMART" id="SM00855">
    <property type="entry name" value="PGAM"/>
    <property type="match status" value="1"/>
</dbReference>
<evidence type="ECO:0000313" key="4">
    <source>
        <dbReference type="Proteomes" id="UP001228376"/>
    </source>
</evidence>
<name>A0ABU5CK93_9BACI</name>
<dbReference type="InterPro" id="IPR013078">
    <property type="entry name" value="His_Pase_superF_clade-1"/>
</dbReference>
<evidence type="ECO:0000256" key="1">
    <source>
        <dbReference type="ARBA" id="ARBA00022801"/>
    </source>
</evidence>
<feature type="chain" id="PRO_5047416067" evidence="2">
    <location>
        <begin position="20"/>
        <end position="269"/>
    </location>
</feature>
<dbReference type="PROSITE" id="PS51257">
    <property type="entry name" value="PROKAR_LIPOPROTEIN"/>
    <property type="match status" value="1"/>
</dbReference>
<keyword evidence="2" id="KW-0732">Signal</keyword>
<organism evidence="3 4">
    <name type="scientific">Tigheibacillus jepli</name>
    <dbReference type="NCBI Taxonomy" id="3035914"/>
    <lineage>
        <taxon>Bacteria</taxon>
        <taxon>Bacillati</taxon>
        <taxon>Bacillota</taxon>
        <taxon>Bacilli</taxon>
        <taxon>Bacillales</taxon>
        <taxon>Bacillaceae</taxon>
        <taxon>Tigheibacillus</taxon>
    </lineage>
</organism>
<dbReference type="InterPro" id="IPR051695">
    <property type="entry name" value="Phosphoglycerate_Mutase"/>
</dbReference>
<evidence type="ECO:0000256" key="2">
    <source>
        <dbReference type="SAM" id="SignalP"/>
    </source>
</evidence>
<dbReference type="EC" id="3.1.3.-" evidence="3"/>
<feature type="signal peptide" evidence="2">
    <location>
        <begin position="1"/>
        <end position="19"/>
    </location>
</feature>
<dbReference type="PANTHER" id="PTHR46517:SF1">
    <property type="entry name" value="FRUCTOSE-2,6-BISPHOSPHATASE TIGAR"/>
    <property type="match status" value="1"/>
</dbReference>
<dbReference type="SUPFAM" id="SSF53254">
    <property type="entry name" value="Phosphoglycerate mutase-like"/>
    <property type="match status" value="1"/>
</dbReference>
<keyword evidence="1 3" id="KW-0378">Hydrolase</keyword>
<dbReference type="EMBL" id="JAROCA020000002">
    <property type="protein sequence ID" value="MDY0406726.1"/>
    <property type="molecule type" value="Genomic_DNA"/>
</dbReference>
<dbReference type="PROSITE" id="PS00175">
    <property type="entry name" value="PG_MUTASE"/>
    <property type="match status" value="1"/>
</dbReference>
<dbReference type="Proteomes" id="UP001228376">
    <property type="component" value="Unassembled WGS sequence"/>
</dbReference>
<evidence type="ECO:0000313" key="3">
    <source>
        <dbReference type="EMBL" id="MDY0406726.1"/>
    </source>
</evidence>
<dbReference type="InterPro" id="IPR029033">
    <property type="entry name" value="His_PPase_superfam"/>
</dbReference>
<gene>
    <name evidence="3" type="ORF">P5G51_016390</name>
</gene>
<dbReference type="GO" id="GO:0016787">
    <property type="term" value="F:hydrolase activity"/>
    <property type="evidence" value="ECO:0007669"/>
    <property type="project" value="UniProtKB-KW"/>
</dbReference>
<dbReference type="CDD" id="cd07067">
    <property type="entry name" value="HP_PGM_like"/>
    <property type="match status" value="1"/>
</dbReference>